<dbReference type="AlphaFoldDB" id="A0A369J7N4"/>
<evidence type="ECO:0000256" key="2">
    <source>
        <dbReference type="SAM" id="MobiDB-lite"/>
    </source>
</evidence>
<dbReference type="OrthoDB" id="3067611at2759"/>
<feature type="region of interest" description="Disordered" evidence="2">
    <location>
        <begin position="822"/>
        <end position="866"/>
    </location>
</feature>
<keyword evidence="1" id="KW-0175">Coiled coil</keyword>
<gene>
    <name evidence="3" type="ORF">Hypma_001965</name>
</gene>
<comment type="caution">
    <text evidence="3">The sequence shown here is derived from an EMBL/GenBank/DDBJ whole genome shotgun (WGS) entry which is preliminary data.</text>
</comment>
<feature type="compositionally biased region" description="Low complexity" evidence="2">
    <location>
        <begin position="272"/>
        <end position="289"/>
    </location>
</feature>
<evidence type="ECO:0000313" key="3">
    <source>
        <dbReference type="EMBL" id="RDB17422.1"/>
    </source>
</evidence>
<feature type="region of interest" description="Disordered" evidence="2">
    <location>
        <begin position="171"/>
        <end position="314"/>
    </location>
</feature>
<dbReference type="EMBL" id="LUEZ02000113">
    <property type="protein sequence ID" value="RDB17422.1"/>
    <property type="molecule type" value="Genomic_DNA"/>
</dbReference>
<feature type="compositionally biased region" description="Low complexity" evidence="2">
    <location>
        <begin position="506"/>
        <end position="525"/>
    </location>
</feature>
<reference evidence="3" key="1">
    <citation type="submission" date="2018-04" db="EMBL/GenBank/DDBJ databases">
        <title>Whole genome sequencing of Hypsizygus marmoreus.</title>
        <authorList>
            <person name="Choi I.-G."/>
            <person name="Min B."/>
            <person name="Kim J.-G."/>
            <person name="Kim S."/>
            <person name="Oh Y.-L."/>
            <person name="Kong W.-S."/>
            <person name="Park H."/>
            <person name="Jeong J."/>
            <person name="Song E.-S."/>
        </authorList>
    </citation>
    <scope>NUCLEOTIDE SEQUENCE [LARGE SCALE GENOMIC DNA]</scope>
    <source>
        <strain evidence="3">51987-8</strain>
    </source>
</reference>
<dbReference type="Proteomes" id="UP000076154">
    <property type="component" value="Unassembled WGS sequence"/>
</dbReference>
<protein>
    <submittedName>
        <fullName evidence="3">Uncharacterized protein</fullName>
    </submittedName>
</protein>
<keyword evidence="4" id="KW-1185">Reference proteome</keyword>
<evidence type="ECO:0000256" key="1">
    <source>
        <dbReference type="SAM" id="Coils"/>
    </source>
</evidence>
<feature type="compositionally biased region" description="Polar residues" evidence="2">
    <location>
        <begin position="693"/>
        <end position="708"/>
    </location>
</feature>
<feature type="compositionally biased region" description="Basic and acidic residues" evidence="2">
    <location>
        <begin position="1"/>
        <end position="12"/>
    </location>
</feature>
<accession>A0A369J7N4</accession>
<feature type="compositionally biased region" description="Polar residues" evidence="2">
    <location>
        <begin position="459"/>
        <end position="479"/>
    </location>
</feature>
<feature type="region of interest" description="Disordered" evidence="2">
    <location>
        <begin position="1"/>
        <end position="23"/>
    </location>
</feature>
<proteinExistence type="predicted"/>
<sequence length="998" mass="108662">MIDSKSNSESHVLENTGPKFSGPEISRSLSGVVCRPRTFVKPRTNDLPDQTISYIQFKGCGIPPPELGSAGDMYFDTSLPRYRLFIRYGVWQEWLGVHLGGVNADKKGFIFSHPQDSTKTIWCSPTDVTWYRKKSTWNGRKRLFSQKAYEGTSFVSAHELIRRSGILSRDSFRGVSSSPASPATSAAPLGQVSANNPEIYPPSPSHQARTSSHQAHPPQECSPTGLTVEGLGRSSLSSMSSNPLWSLSSAIPRGSSPVASPERFSLQEPEARASNSTTAAADSSSATCAYPETLDTEEEAAERAASGSPLSSPVLDAFERGAGFKTHSTSLSTNPTSPEILFGFANLPGLTSLNSPADDPELAALASGLVGTVASQPTTSQIRYLNEAVANVGPKTPVSTTTTIPHVSSQSPPFERTSIKEHRAVASFIPAVTTSSSFTTATPRASSHVPDIITEIPLTSTCTTPPEYSSNGSTQHTIQSSPSPPRTPGSSGEGNAANGLPPPSMPQLSQSSNPSSAPAGLPASPTQLHPRNITQLSRAFEGANLESISYTQYRGLGTPSQKFGLPGDLFVDMTPTAYRLFVRYGTWKEWPGIHDTAGLCTDPLRKQFTHPADETRIVWCTLTDVMWYKNSSVRLGRIRLFRSEPFTDCAFVSAHELIKRSAIAIQSGMEKRKRALLEVVVPEMKWKRKKLGQNETAAIQRPSPSTPLENHVSMDITPRDILSPELDFKTRSEPPTITHESEFSQPAHTIPETEPEEPSMVAHDISPPGPSRSQTIHPGSDFPHVSGPASQDLSMLPPLGDLLAPVNIEDMAVSPTMPDKEIARSTGLVPGSESRGSSVLTPLPDSDDEMDETSTSSRPNSPAEMQDMTPIEVNGEADILDMIDEINKVMKIQHEYAFRRASCQKRKAELMHRAAELSEQEAKAQAEEVHMRKRVEEARRRALNRGAEAKRRTAILDRGREELAAIEAQIARREQTLRRQMELVAQMENTIHEWNQVA</sequence>
<feature type="compositionally biased region" description="Polar residues" evidence="2">
    <location>
        <begin position="205"/>
        <end position="214"/>
    </location>
</feature>
<feature type="compositionally biased region" description="Low complexity" evidence="2">
    <location>
        <begin position="176"/>
        <end position="188"/>
    </location>
</feature>
<dbReference type="InParanoid" id="A0A369J7N4"/>
<feature type="coiled-coil region" evidence="1">
    <location>
        <begin position="900"/>
        <end position="976"/>
    </location>
</feature>
<feature type="compositionally biased region" description="Low complexity" evidence="2">
    <location>
        <begin position="234"/>
        <end position="249"/>
    </location>
</feature>
<feature type="region of interest" description="Disordered" evidence="2">
    <location>
        <begin position="459"/>
        <end position="528"/>
    </location>
</feature>
<evidence type="ECO:0000313" key="4">
    <source>
        <dbReference type="Proteomes" id="UP000076154"/>
    </source>
</evidence>
<feature type="region of interest" description="Disordered" evidence="2">
    <location>
        <begin position="690"/>
        <end position="779"/>
    </location>
</feature>
<name>A0A369J7N4_HYPMA</name>
<organism evidence="3 4">
    <name type="scientific">Hypsizygus marmoreus</name>
    <name type="common">White beech mushroom</name>
    <name type="synonym">Agaricus marmoreus</name>
    <dbReference type="NCBI Taxonomy" id="39966"/>
    <lineage>
        <taxon>Eukaryota</taxon>
        <taxon>Fungi</taxon>
        <taxon>Dikarya</taxon>
        <taxon>Basidiomycota</taxon>
        <taxon>Agaricomycotina</taxon>
        <taxon>Agaricomycetes</taxon>
        <taxon>Agaricomycetidae</taxon>
        <taxon>Agaricales</taxon>
        <taxon>Tricholomatineae</taxon>
        <taxon>Lyophyllaceae</taxon>
        <taxon>Hypsizygus</taxon>
    </lineage>
</organism>